<gene>
    <name evidence="9" type="ORF">OCBIM_22031435mg</name>
</gene>
<feature type="domain" description="Caspase family p10" evidence="7">
    <location>
        <begin position="172"/>
        <end position="241"/>
    </location>
</feature>
<dbReference type="InterPro" id="IPR016129">
    <property type="entry name" value="Caspase_his_AS"/>
</dbReference>
<dbReference type="PROSITE" id="PS01121">
    <property type="entry name" value="CASPASE_HIS"/>
    <property type="match status" value="1"/>
</dbReference>
<dbReference type="GO" id="GO:0005737">
    <property type="term" value="C:cytoplasm"/>
    <property type="evidence" value="ECO:0007669"/>
    <property type="project" value="TreeGrafter"/>
</dbReference>
<keyword evidence="3" id="KW-0378">Hydrolase</keyword>
<keyword evidence="4" id="KW-0788">Thiol protease</keyword>
<name>A0A0L8GLT5_OCTBM</name>
<accession>A0A0L8GLT5</accession>
<comment type="similarity">
    <text evidence="1 6">Belongs to the peptidase C14A family.</text>
</comment>
<keyword evidence="2" id="KW-0645">Protease</keyword>
<dbReference type="PANTHER" id="PTHR10454">
    <property type="entry name" value="CASPASE"/>
    <property type="match status" value="1"/>
</dbReference>
<dbReference type="InterPro" id="IPR011600">
    <property type="entry name" value="Pept_C14_caspase"/>
</dbReference>
<dbReference type="Pfam" id="PF00656">
    <property type="entry name" value="Peptidase_C14"/>
    <property type="match status" value="1"/>
</dbReference>
<evidence type="ECO:0000256" key="4">
    <source>
        <dbReference type="ARBA" id="ARBA00022807"/>
    </source>
</evidence>
<dbReference type="GO" id="GO:0043525">
    <property type="term" value="P:positive regulation of neuron apoptotic process"/>
    <property type="evidence" value="ECO:0007669"/>
    <property type="project" value="TreeGrafter"/>
</dbReference>
<dbReference type="STRING" id="37653.A0A0L8GLT5"/>
<evidence type="ECO:0000259" key="8">
    <source>
        <dbReference type="PROSITE" id="PS50208"/>
    </source>
</evidence>
<feature type="domain" description="Caspase family p20" evidence="8">
    <location>
        <begin position="21"/>
        <end position="146"/>
    </location>
</feature>
<dbReference type="InterPro" id="IPR015917">
    <property type="entry name" value="Pept_C14A"/>
</dbReference>
<proteinExistence type="inferred from homology"/>
<dbReference type="PROSITE" id="PS50207">
    <property type="entry name" value="CASPASE_P10"/>
    <property type="match status" value="1"/>
</dbReference>
<dbReference type="PROSITE" id="PS50208">
    <property type="entry name" value="CASPASE_P20"/>
    <property type="match status" value="1"/>
</dbReference>
<evidence type="ECO:0000256" key="1">
    <source>
        <dbReference type="ARBA" id="ARBA00010134"/>
    </source>
</evidence>
<dbReference type="CDD" id="cd00032">
    <property type="entry name" value="CASc"/>
    <property type="match status" value="1"/>
</dbReference>
<dbReference type="OrthoDB" id="6116485at2759"/>
<keyword evidence="5" id="KW-0865">Zymogen</keyword>
<dbReference type="PRINTS" id="PR00376">
    <property type="entry name" value="IL1BCENZYME"/>
</dbReference>
<dbReference type="PROSITE" id="PS01122">
    <property type="entry name" value="CASPASE_CYS"/>
    <property type="match status" value="1"/>
</dbReference>
<dbReference type="SUPFAM" id="SSF52129">
    <property type="entry name" value="Caspase-like"/>
    <property type="match status" value="1"/>
</dbReference>
<evidence type="ECO:0000256" key="6">
    <source>
        <dbReference type="RuleBase" id="RU003971"/>
    </source>
</evidence>
<evidence type="ECO:0000259" key="7">
    <source>
        <dbReference type="PROSITE" id="PS50207"/>
    </source>
</evidence>
<dbReference type="Gene3D" id="3.30.70.1470">
    <property type="entry name" value="Caspase-like"/>
    <property type="match status" value="1"/>
</dbReference>
<dbReference type="InterPro" id="IPR002138">
    <property type="entry name" value="Pept_C14_p10"/>
</dbReference>
<sequence>MMSVENSTESVNTRYNMDRNKKNLALIIDNESFDESTGMSRREGTDEDASAIKRTLESLHFKVINRKNLSVKSMKQIFTDISTMDHGNYNCFVCVLLTHGEDDDQIYGTDGKVNLNDLVEMLLPDRCPGLICKPKLFFIQACRGTKMDSGVIMHDAAAFGGEYQNVTSHKTDSTNGSWFIQSLAHILEKDGDRLELQQLMLSVNRRVAYEYESSSKDSSLNKMKQVPSIVSMLTKELYFYK</sequence>
<reference evidence="9" key="1">
    <citation type="submission" date="2015-07" db="EMBL/GenBank/DDBJ databases">
        <title>MeaNS - Measles Nucleotide Surveillance Program.</title>
        <authorList>
            <person name="Tran T."/>
            <person name="Druce J."/>
        </authorList>
    </citation>
    <scope>NUCLEOTIDE SEQUENCE</scope>
    <source>
        <strain evidence="9">UCB-OBI-ISO-001</strain>
        <tissue evidence="9">Gonad</tissue>
    </source>
</reference>
<dbReference type="GO" id="GO:0006915">
    <property type="term" value="P:apoptotic process"/>
    <property type="evidence" value="ECO:0007669"/>
    <property type="project" value="TreeGrafter"/>
</dbReference>
<dbReference type="InterPro" id="IPR001309">
    <property type="entry name" value="Pept_C14_p20"/>
</dbReference>
<evidence type="ECO:0000313" key="9">
    <source>
        <dbReference type="EMBL" id="KOF77976.1"/>
    </source>
</evidence>
<dbReference type="PANTHER" id="PTHR10454:SF232">
    <property type="entry name" value="AT03047P-RELATED"/>
    <property type="match status" value="1"/>
</dbReference>
<protein>
    <recommendedName>
        <fullName evidence="10">Caspase family p20 domain-containing protein</fullName>
    </recommendedName>
</protein>
<evidence type="ECO:0008006" key="10">
    <source>
        <dbReference type="Google" id="ProtNLM"/>
    </source>
</evidence>
<dbReference type="InterPro" id="IPR033139">
    <property type="entry name" value="Caspase_cys_AS"/>
</dbReference>
<organism evidence="9">
    <name type="scientific">Octopus bimaculoides</name>
    <name type="common">California two-spotted octopus</name>
    <dbReference type="NCBI Taxonomy" id="37653"/>
    <lineage>
        <taxon>Eukaryota</taxon>
        <taxon>Metazoa</taxon>
        <taxon>Spiralia</taxon>
        <taxon>Lophotrochozoa</taxon>
        <taxon>Mollusca</taxon>
        <taxon>Cephalopoda</taxon>
        <taxon>Coleoidea</taxon>
        <taxon>Octopodiformes</taxon>
        <taxon>Octopoda</taxon>
        <taxon>Incirrata</taxon>
        <taxon>Octopodidae</taxon>
        <taxon>Octopus</taxon>
    </lineage>
</organism>
<evidence type="ECO:0000256" key="3">
    <source>
        <dbReference type="ARBA" id="ARBA00022801"/>
    </source>
</evidence>
<dbReference type="GO" id="GO:0006508">
    <property type="term" value="P:proteolysis"/>
    <property type="evidence" value="ECO:0007669"/>
    <property type="project" value="UniProtKB-KW"/>
</dbReference>
<dbReference type="AlphaFoldDB" id="A0A0L8GLT5"/>
<dbReference type="EMBL" id="KQ421242">
    <property type="protein sequence ID" value="KOF77976.1"/>
    <property type="molecule type" value="Genomic_DNA"/>
</dbReference>
<dbReference type="Gene3D" id="3.40.50.1460">
    <property type="match status" value="1"/>
</dbReference>
<dbReference type="SMART" id="SM00115">
    <property type="entry name" value="CASc"/>
    <property type="match status" value="1"/>
</dbReference>
<dbReference type="InterPro" id="IPR002398">
    <property type="entry name" value="Pept_C14"/>
</dbReference>
<evidence type="ECO:0000256" key="5">
    <source>
        <dbReference type="ARBA" id="ARBA00023145"/>
    </source>
</evidence>
<dbReference type="GO" id="GO:0004197">
    <property type="term" value="F:cysteine-type endopeptidase activity"/>
    <property type="evidence" value="ECO:0007669"/>
    <property type="project" value="InterPro"/>
</dbReference>
<dbReference type="InterPro" id="IPR029030">
    <property type="entry name" value="Caspase-like_dom_sf"/>
</dbReference>
<evidence type="ECO:0000256" key="2">
    <source>
        <dbReference type="ARBA" id="ARBA00022670"/>
    </source>
</evidence>